<dbReference type="EMBL" id="CM004472">
    <property type="protein sequence ID" value="OCT85572.1"/>
    <property type="molecule type" value="Genomic_DNA"/>
</dbReference>
<proteinExistence type="predicted"/>
<organism evidence="1 2">
    <name type="scientific">Xenopus laevis</name>
    <name type="common">African clawed frog</name>
    <dbReference type="NCBI Taxonomy" id="8355"/>
    <lineage>
        <taxon>Eukaryota</taxon>
        <taxon>Metazoa</taxon>
        <taxon>Chordata</taxon>
        <taxon>Craniata</taxon>
        <taxon>Vertebrata</taxon>
        <taxon>Euteleostomi</taxon>
        <taxon>Amphibia</taxon>
        <taxon>Batrachia</taxon>
        <taxon>Anura</taxon>
        <taxon>Pipoidea</taxon>
        <taxon>Pipidae</taxon>
        <taxon>Xenopodinae</taxon>
        <taxon>Xenopus</taxon>
        <taxon>Xenopus</taxon>
    </lineage>
</organism>
<dbReference type="AlphaFoldDB" id="A0A974D7F5"/>
<accession>A0A974D7F5</accession>
<sequence length="98" mass="11354">MIPRGLRIKKFPTSLSEDKEFMAKLITLLTECSLKLMGLIVEKKSEMPIELKKELDSLRIEVDAHKTHVDFLSLNKQMETKIKPLEADIMDIKTKKIQ</sequence>
<gene>
    <name evidence="1" type="ORF">XELAEV_18023741mg</name>
</gene>
<reference evidence="2" key="1">
    <citation type="journal article" date="2016" name="Nature">
        <title>Genome evolution in the allotetraploid frog Xenopus laevis.</title>
        <authorList>
            <person name="Session A.M."/>
            <person name="Uno Y."/>
            <person name="Kwon T."/>
            <person name="Chapman J.A."/>
            <person name="Toyoda A."/>
            <person name="Takahashi S."/>
            <person name="Fukui A."/>
            <person name="Hikosaka A."/>
            <person name="Suzuki A."/>
            <person name="Kondo M."/>
            <person name="van Heeringen S.J."/>
            <person name="Quigley I."/>
            <person name="Heinz S."/>
            <person name="Ogino H."/>
            <person name="Ochi H."/>
            <person name="Hellsten U."/>
            <person name="Lyons J.B."/>
            <person name="Simakov O."/>
            <person name="Putnam N."/>
            <person name="Stites J."/>
            <person name="Kuroki Y."/>
            <person name="Tanaka T."/>
            <person name="Michiue T."/>
            <person name="Watanabe M."/>
            <person name="Bogdanovic O."/>
            <person name="Lister R."/>
            <person name="Georgiou G."/>
            <person name="Paranjpe S.S."/>
            <person name="van Kruijsbergen I."/>
            <person name="Shu S."/>
            <person name="Carlson J."/>
            <person name="Kinoshita T."/>
            <person name="Ohta Y."/>
            <person name="Mawaribuchi S."/>
            <person name="Jenkins J."/>
            <person name="Grimwood J."/>
            <person name="Schmutz J."/>
            <person name="Mitros T."/>
            <person name="Mozaffari S.V."/>
            <person name="Suzuki Y."/>
            <person name="Haramoto Y."/>
            <person name="Yamamoto T.S."/>
            <person name="Takagi C."/>
            <person name="Heald R."/>
            <person name="Miller K."/>
            <person name="Haudenschild C."/>
            <person name="Kitzman J."/>
            <person name="Nakayama T."/>
            <person name="Izutsu Y."/>
            <person name="Robert J."/>
            <person name="Fortriede J."/>
            <person name="Burns K."/>
            <person name="Lotay V."/>
            <person name="Karimi K."/>
            <person name="Yasuoka Y."/>
            <person name="Dichmann D.S."/>
            <person name="Flajnik M.F."/>
            <person name="Houston D.W."/>
            <person name="Shendure J."/>
            <person name="DuPasquier L."/>
            <person name="Vize P.D."/>
            <person name="Zorn A.M."/>
            <person name="Ito M."/>
            <person name="Marcotte E.M."/>
            <person name="Wallingford J.B."/>
            <person name="Ito Y."/>
            <person name="Asashima M."/>
            <person name="Ueno N."/>
            <person name="Matsuda Y."/>
            <person name="Veenstra G.J."/>
            <person name="Fujiyama A."/>
            <person name="Harland R.M."/>
            <person name="Taira M."/>
            <person name="Rokhsar D.S."/>
        </authorList>
    </citation>
    <scope>NUCLEOTIDE SEQUENCE [LARGE SCALE GENOMIC DNA]</scope>
    <source>
        <strain evidence="2">J</strain>
    </source>
</reference>
<dbReference type="Proteomes" id="UP000694892">
    <property type="component" value="Chromosome 4L"/>
</dbReference>
<evidence type="ECO:0000313" key="2">
    <source>
        <dbReference type="Proteomes" id="UP000694892"/>
    </source>
</evidence>
<name>A0A974D7F5_XENLA</name>
<protein>
    <submittedName>
        <fullName evidence="1">Uncharacterized protein</fullName>
    </submittedName>
</protein>
<evidence type="ECO:0000313" key="1">
    <source>
        <dbReference type="EMBL" id="OCT85572.1"/>
    </source>
</evidence>